<accession>A0A506PJF5</accession>
<dbReference type="Proteomes" id="UP000317332">
    <property type="component" value="Unassembled WGS sequence"/>
</dbReference>
<dbReference type="AlphaFoldDB" id="A0A506PJF5"/>
<feature type="signal peptide" evidence="1">
    <location>
        <begin position="1"/>
        <end position="36"/>
    </location>
</feature>
<dbReference type="InterPro" id="IPR021255">
    <property type="entry name" value="DUF2807"/>
</dbReference>
<dbReference type="OrthoDB" id="5585143at2"/>
<dbReference type="Gene3D" id="2.160.20.120">
    <property type="match status" value="1"/>
</dbReference>
<sequence length="260" mass="27629">MVVLPSNKINQTIKQYIMKKIALLSVLFLLTINSHAQFWGNNTIKGNGEVTTVTRTTSNYDGVKCAGSFNFILVSGNEGNITIEGESNLIEHIITEVKNNQLIIKPENGMNLRPSRKYTITVTIPVEGISEVSLAGSGKLWNEQILTSNELSVQLAGSGDMNLSLANKMTTAKIAGSGNLNLSGNTTDLKLDLSGSGRLNAYELIANNVEASVAGSGDVRINCQDNLKAKVAGSGDIVYKGNPKTENTNVAGSGSIKKAN</sequence>
<gene>
    <name evidence="3" type="ORF">FJ651_13200</name>
</gene>
<dbReference type="Pfam" id="PF10988">
    <property type="entry name" value="DUF2807"/>
    <property type="match status" value="1"/>
</dbReference>
<proteinExistence type="predicted"/>
<evidence type="ECO:0000259" key="2">
    <source>
        <dbReference type="Pfam" id="PF10988"/>
    </source>
</evidence>
<protein>
    <submittedName>
        <fullName evidence="3">DUF2807 domain-containing protein</fullName>
    </submittedName>
</protein>
<keyword evidence="1" id="KW-0732">Signal</keyword>
<comment type="caution">
    <text evidence="3">The sequence shown here is derived from an EMBL/GenBank/DDBJ whole genome shotgun (WGS) entry which is preliminary data.</text>
</comment>
<feature type="domain" description="Putative auto-transporter adhesin head GIN" evidence="2">
    <location>
        <begin position="59"/>
        <end position="243"/>
    </location>
</feature>
<evidence type="ECO:0000256" key="1">
    <source>
        <dbReference type="SAM" id="SignalP"/>
    </source>
</evidence>
<reference evidence="3 4" key="1">
    <citation type="submission" date="2019-06" db="EMBL/GenBank/DDBJ databases">
        <title>Flavobacteriaceae Paucihalobacterium erythroidium CWB-1, complete genome.</title>
        <authorList>
            <person name="Wu S."/>
        </authorList>
    </citation>
    <scope>NUCLEOTIDE SEQUENCE [LARGE SCALE GENOMIC DNA]</scope>
    <source>
        <strain evidence="3 4">CWB-1</strain>
    </source>
</reference>
<dbReference type="PANTHER" id="PTHR39200:SF1">
    <property type="entry name" value="AUTO-TRANSPORTER ADHESIN HEAD GIN DOMAIN-CONTAINING PROTEIN-RELATED"/>
    <property type="match status" value="1"/>
</dbReference>
<feature type="chain" id="PRO_5021188792" evidence="1">
    <location>
        <begin position="37"/>
        <end position="260"/>
    </location>
</feature>
<evidence type="ECO:0000313" key="3">
    <source>
        <dbReference type="EMBL" id="TPV32510.1"/>
    </source>
</evidence>
<keyword evidence="4" id="KW-1185">Reference proteome</keyword>
<name>A0A506PJF5_9FLAO</name>
<evidence type="ECO:0000313" key="4">
    <source>
        <dbReference type="Proteomes" id="UP000317332"/>
    </source>
</evidence>
<dbReference type="EMBL" id="VHIQ01000006">
    <property type="protein sequence ID" value="TPV32510.1"/>
    <property type="molecule type" value="Genomic_DNA"/>
</dbReference>
<organism evidence="3 4">
    <name type="scientific">Paucihalobacter ruber</name>
    <dbReference type="NCBI Taxonomy" id="2567861"/>
    <lineage>
        <taxon>Bacteria</taxon>
        <taxon>Pseudomonadati</taxon>
        <taxon>Bacteroidota</taxon>
        <taxon>Flavobacteriia</taxon>
        <taxon>Flavobacteriales</taxon>
        <taxon>Flavobacteriaceae</taxon>
        <taxon>Paucihalobacter</taxon>
    </lineage>
</organism>
<dbReference type="PANTHER" id="PTHR39200">
    <property type="entry name" value="HYPOTHETICAL EXPORTED PROTEIN"/>
    <property type="match status" value="1"/>
</dbReference>